<gene>
    <name evidence="1" type="ORF">APZ42_004182</name>
</gene>
<evidence type="ECO:0000313" key="2">
    <source>
        <dbReference type="Proteomes" id="UP000076858"/>
    </source>
</evidence>
<sequence length="107" mass="12280">MLRNGSIIIVKDIVEFPTGSGTYTLVGVKFRSLENAFVKPYVSSHFKTYLASNVSSIDEWDFTSIQGKMEAIPYKFFATKNIEFPVIDSPRSKQKWFVVPIHHTFQE</sequence>
<comment type="caution">
    <text evidence="1">The sequence shown here is derived from an EMBL/GenBank/DDBJ whole genome shotgun (WGS) entry which is preliminary data.</text>
</comment>
<dbReference type="Proteomes" id="UP000076858">
    <property type="component" value="Unassembled WGS sequence"/>
</dbReference>
<evidence type="ECO:0000313" key="1">
    <source>
        <dbReference type="EMBL" id="KZR99812.1"/>
    </source>
</evidence>
<accession>A0A162F0W0</accession>
<reference evidence="1 2" key="1">
    <citation type="submission" date="2016-03" db="EMBL/GenBank/DDBJ databases">
        <title>EvidentialGene: Evidence-directed Construction of Genes on Genomes.</title>
        <authorList>
            <person name="Gilbert D.G."/>
            <person name="Choi J.-H."/>
            <person name="Mockaitis K."/>
            <person name="Colbourne J."/>
            <person name="Pfrender M."/>
        </authorList>
    </citation>
    <scope>NUCLEOTIDE SEQUENCE [LARGE SCALE GENOMIC DNA]</scope>
    <source>
        <strain evidence="1 2">Xinb3</strain>
        <tissue evidence="1">Complete organism</tissue>
    </source>
</reference>
<proteinExistence type="predicted"/>
<keyword evidence="2" id="KW-1185">Reference proteome</keyword>
<dbReference type="EMBL" id="LRGB01012575">
    <property type="protein sequence ID" value="KZR99812.1"/>
    <property type="molecule type" value="Genomic_DNA"/>
</dbReference>
<name>A0A162F0W0_9CRUS</name>
<organism evidence="1 2">
    <name type="scientific">Daphnia magna</name>
    <dbReference type="NCBI Taxonomy" id="35525"/>
    <lineage>
        <taxon>Eukaryota</taxon>
        <taxon>Metazoa</taxon>
        <taxon>Ecdysozoa</taxon>
        <taxon>Arthropoda</taxon>
        <taxon>Crustacea</taxon>
        <taxon>Branchiopoda</taxon>
        <taxon>Diplostraca</taxon>
        <taxon>Cladocera</taxon>
        <taxon>Anomopoda</taxon>
        <taxon>Daphniidae</taxon>
        <taxon>Daphnia</taxon>
    </lineage>
</organism>
<dbReference type="AlphaFoldDB" id="A0A162F0W0"/>
<dbReference type="OrthoDB" id="6359149at2759"/>
<protein>
    <submittedName>
        <fullName evidence="1">Uncharacterized protein</fullName>
    </submittedName>
</protein>